<reference evidence="6" key="1">
    <citation type="journal article" date="2023" name="Commun. Biol.">
        <title>Genome analysis of Parmales, the sister group of diatoms, reveals the evolutionary specialization of diatoms from phago-mixotrophs to photoautotrophs.</title>
        <authorList>
            <person name="Ban H."/>
            <person name="Sato S."/>
            <person name="Yoshikawa S."/>
            <person name="Yamada K."/>
            <person name="Nakamura Y."/>
            <person name="Ichinomiya M."/>
            <person name="Sato N."/>
            <person name="Blanc-Mathieu R."/>
            <person name="Endo H."/>
            <person name="Kuwata A."/>
            <person name="Ogata H."/>
        </authorList>
    </citation>
    <scope>NUCLEOTIDE SEQUENCE [LARGE SCALE GENOMIC DNA]</scope>
    <source>
        <strain evidence="6">NIES 3700</strain>
    </source>
</reference>
<evidence type="ECO:0000313" key="6">
    <source>
        <dbReference type="Proteomes" id="UP001165122"/>
    </source>
</evidence>
<keyword evidence="6" id="KW-1185">Reference proteome</keyword>
<accession>A0A9W7A3M4</accession>
<gene>
    <name evidence="5" type="ORF">TrLO_g2979</name>
</gene>
<dbReference type="InterPro" id="IPR055458">
    <property type="entry name" value="IFT52_GIFT"/>
</dbReference>
<evidence type="ECO:0000313" key="5">
    <source>
        <dbReference type="EMBL" id="GMH62520.1"/>
    </source>
</evidence>
<evidence type="ECO:0008006" key="7">
    <source>
        <dbReference type="Google" id="ProtNLM"/>
    </source>
</evidence>
<proteinExistence type="predicted"/>
<dbReference type="GO" id="GO:0005814">
    <property type="term" value="C:centriole"/>
    <property type="evidence" value="ECO:0007669"/>
    <property type="project" value="TreeGrafter"/>
</dbReference>
<dbReference type="InterPro" id="IPR039975">
    <property type="entry name" value="IFT52"/>
</dbReference>
<feature type="compositionally biased region" description="Basic and acidic residues" evidence="1">
    <location>
        <begin position="494"/>
        <end position="515"/>
    </location>
</feature>
<dbReference type="OrthoDB" id="10259368at2759"/>
<dbReference type="GO" id="GO:0030992">
    <property type="term" value="C:intraciliary transport particle B"/>
    <property type="evidence" value="ECO:0007669"/>
    <property type="project" value="TreeGrafter"/>
</dbReference>
<dbReference type="GO" id="GO:0060271">
    <property type="term" value="P:cilium assembly"/>
    <property type="evidence" value="ECO:0007669"/>
    <property type="project" value="TreeGrafter"/>
</dbReference>
<name>A0A9W7A3M4_9STRA</name>
<dbReference type="InterPro" id="IPR048643">
    <property type="entry name" value="Itf52_C"/>
</dbReference>
<feature type="domain" description="Intraflagellar transport protein 52 C-terminal" evidence="2">
    <location>
        <begin position="389"/>
        <end position="441"/>
    </location>
</feature>
<dbReference type="GO" id="GO:0005929">
    <property type="term" value="C:cilium"/>
    <property type="evidence" value="ECO:0007669"/>
    <property type="project" value="TreeGrafter"/>
</dbReference>
<dbReference type="InterPro" id="IPR055460">
    <property type="entry name" value="IFT52_central"/>
</dbReference>
<dbReference type="PANTHER" id="PTHR12969">
    <property type="entry name" value="NGD5/OSM-6/IFT52"/>
    <property type="match status" value="1"/>
</dbReference>
<dbReference type="Pfam" id="PF21178">
    <property type="entry name" value="Itf52_C"/>
    <property type="match status" value="1"/>
</dbReference>
<dbReference type="Pfam" id="PF23355">
    <property type="entry name" value="IFT52_GIFT"/>
    <property type="match status" value="1"/>
</dbReference>
<feature type="domain" description="IFT52 central" evidence="3">
    <location>
        <begin position="298"/>
        <end position="378"/>
    </location>
</feature>
<sequence>MPADAEPSKKKAVIFNASKKETHHPTHGYKRFFRRLRSAYNVSVNKDDVTFEKMSEASAVIFGCPNQPFTTTEFEAIKRYVNSGGSVMFLLSEGGEDRCQTNVNFLLEQFGMSVCPDSVVRTVYHKYLHPKQVYIANGILHPEIAEKKSLGGKHKKSKHSKENHHHKHSHTSHKLSQEEIDSHAGLTFVYPYGSSLNVTRPSNPILSSGPISFPLNRPIGGVYEVEKAQQTAEAKHAGRVVLLGSAEMFGDEYIDKEENGKMADVLVKYMLHEDHVKLERTRDPELDEKKRVPDIEALAERLKPCLQEGEPLPQDFTQLFNDTLFKFDTSKIPEAIKLYDTLNVKHEPLSLIPPQFECPLPPLQPAVFLPHIREAPPPALDQFDLDEHFANDNLRLAQLTNKCAGDDDLEYYVKEAGEIMGVTGQLPDHEKDAKHVLNHIFTKLVQFKMLNQDAMGGGDDSGGMMGNPQANYGGGYGGGGGGGGYGAGEPSMESESKGGDMYEGGGEGKDVMTFG</sequence>
<dbReference type="PANTHER" id="PTHR12969:SF7">
    <property type="entry name" value="INTRAFLAGELLAR TRANSPORT PROTEIN 52 HOMOLOG"/>
    <property type="match status" value="1"/>
</dbReference>
<dbReference type="Pfam" id="PF23352">
    <property type="entry name" value="IFT52_central"/>
    <property type="match status" value="1"/>
</dbReference>
<evidence type="ECO:0000259" key="4">
    <source>
        <dbReference type="Pfam" id="PF23355"/>
    </source>
</evidence>
<dbReference type="CDD" id="cd23683">
    <property type="entry name" value="IFT52_CTD"/>
    <property type="match status" value="1"/>
</dbReference>
<feature type="domain" description="IFT52 GIFT" evidence="4">
    <location>
        <begin position="13"/>
        <end position="280"/>
    </location>
</feature>
<dbReference type="Proteomes" id="UP001165122">
    <property type="component" value="Unassembled WGS sequence"/>
</dbReference>
<evidence type="ECO:0000259" key="2">
    <source>
        <dbReference type="Pfam" id="PF21178"/>
    </source>
</evidence>
<evidence type="ECO:0000259" key="3">
    <source>
        <dbReference type="Pfam" id="PF23352"/>
    </source>
</evidence>
<feature type="region of interest" description="Disordered" evidence="1">
    <location>
        <begin position="148"/>
        <end position="177"/>
    </location>
</feature>
<comment type="caution">
    <text evidence="5">The sequence shown here is derived from an EMBL/GenBank/DDBJ whole genome shotgun (WGS) entry which is preliminary data.</text>
</comment>
<feature type="region of interest" description="Disordered" evidence="1">
    <location>
        <begin position="485"/>
        <end position="515"/>
    </location>
</feature>
<dbReference type="GO" id="GO:0042073">
    <property type="term" value="P:intraciliary transport"/>
    <property type="evidence" value="ECO:0007669"/>
    <property type="project" value="TreeGrafter"/>
</dbReference>
<organism evidence="5 6">
    <name type="scientific">Triparma laevis f. longispina</name>
    <dbReference type="NCBI Taxonomy" id="1714387"/>
    <lineage>
        <taxon>Eukaryota</taxon>
        <taxon>Sar</taxon>
        <taxon>Stramenopiles</taxon>
        <taxon>Ochrophyta</taxon>
        <taxon>Bolidophyceae</taxon>
        <taxon>Parmales</taxon>
        <taxon>Triparmaceae</taxon>
        <taxon>Triparma</taxon>
    </lineage>
</organism>
<dbReference type="AlphaFoldDB" id="A0A9W7A3M4"/>
<feature type="compositionally biased region" description="Basic residues" evidence="1">
    <location>
        <begin position="150"/>
        <end position="173"/>
    </location>
</feature>
<evidence type="ECO:0000256" key="1">
    <source>
        <dbReference type="SAM" id="MobiDB-lite"/>
    </source>
</evidence>
<dbReference type="EMBL" id="BRXW01000518">
    <property type="protein sequence ID" value="GMH62520.1"/>
    <property type="molecule type" value="Genomic_DNA"/>
</dbReference>
<protein>
    <recommendedName>
        <fullName evidence="7">Intraflagellar transport protein 52</fullName>
    </recommendedName>
</protein>
<dbReference type="Gene3D" id="6.10.250.2800">
    <property type="match status" value="1"/>
</dbReference>